<reference evidence="2" key="2">
    <citation type="submission" date="2020-05" db="UniProtKB">
        <authorList>
            <consortium name="EnsemblMetazoa"/>
        </authorList>
    </citation>
    <scope>IDENTIFICATION</scope>
</reference>
<reference evidence="1 3" key="1">
    <citation type="journal article" date="2014" name="BMC Genomics">
        <title>Genome sequence of Anopheles sinensis provides insight into genetics basis of mosquito competence for malaria parasites.</title>
        <authorList>
            <person name="Zhou D."/>
            <person name="Zhang D."/>
            <person name="Ding G."/>
            <person name="Shi L."/>
            <person name="Hou Q."/>
            <person name="Ye Y."/>
            <person name="Xu Y."/>
            <person name="Zhou H."/>
            <person name="Xiong C."/>
            <person name="Li S."/>
            <person name="Yu J."/>
            <person name="Hong S."/>
            <person name="Yu X."/>
            <person name="Zou P."/>
            <person name="Chen C."/>
            <person name="Chang X."/>
            <person name="Wang W."/>
            <person name="Lv Y."/>
            <person name="Sun Y."/>
            <person name="Ma L."/>
            <person name="Shen B."/>
            <person name="Zhu C."/>
        </authorList>
    </citation>
    <scope>NUCLEOTIDE SEQUENCE [LARGE SCALE GENOMIC DNA]</scope>
</reference>
<dbReference type="EMBL" id="ATLV01016791">
    <property type="status" value="NOT_ANNOTATED_CDS"/>
    <property type="molecule type" value="Genomic_DNA"/>
</dbReference>
<evidence type="ECO:0000313" key="2">
    <source>
        <dbReference type="EnsemblMetazoa" id="ASIC009224-PA"/>
    </source>
</evidence>
<dbReference type="EMBL" id="KE525113">
    <property type="protein sequence ID" value="KFB41617.1"/>
    <property type="molecule type" value="Genomic_DNA"/>
</dbReference>
<accession>A0A084VUH3</accession>
<name>A0A084VUH3_ANOSI</name>
<organism evidence="1">
    <name type="scientific">Anopheles sinensis</name>
    <name type="common">Mosquito</name>
    <dbReference type="NCBI Taxonomy" id="74873"/>
    <lineage>
        <taxon>Eukaryota</taxon>
        <taxon>Metazoa</taxon>
        <taxon>Ecdysozoa</taxon>
        <taxon>Arthropoda</taxon>
        <taxon>Hexapoda</taxon>
        <taxon>Insecta</taxon>
        <taxon>Pterygota</taxon>
        <taxon>Neoptera</taxon>
        <taxon>Endopterygota</taxon>
        <taxon>Diptera</taxon>
        <taxon>Nematocera</taxon>
        <taxon>Culicoidea</taxon>
        <taxon>Culicidae</taxon>
        <taxon>Anophelinae</taxon>
        <taxon>Anopheles</taxon>
    </lineage>
</organism>
<sequence>MAFGHEINTGSSVERAISYHSLRQPDGSLTVLYYVQLASTLKRYGALRLGAIVQRSAKPVMPVTVRVCPKMGVQAWEVALVEFIRPIEASVAGGLRVVVSFARVRYFYFDPSGTQKCLVV</sequence>
<protein>
    <submittedName>
        <fullName evidence="1 2">Uncharacterized protein</fullName>
    </submittedName>
</protein>
<dbReference type="AlphaFoldDB" id="A0A084VUH3"/>
<evidence type="ECO:0000313" key="3">
    <source>
        <dbReference type="Proteomes" id="UP000030765"/>
    </source>
</evidence>
<dbReference type="VEuPathDB" id="VectorBase:ASIC009224"/>
<dbReference type="EnsemblMetazoa" id="ASIC009224-RA">
    <property type="protein sequence ID" value="ASIC009224-PA"/>
    <property type="gene ID" value="ASIC009224"/>
</dbReference>
<dbReference type="Proteomes" id="UP000030765">
    <property type="component" value="Unassembled WGS sequence"/>
</dbReference>
<proteinExistence type="predicted"/>
<keyword evidence="3" id="KW-1185">Reference proteome</keyword>
<gene>
    <name evidence="1" type="ORF">ZHAS_00009224</name>
</gene>
<evidence type="ECO:0000313" key="1">
    <source>
        <dbReference type="EMBL" id="KFB41617.1"/>
    </source>
</evidence>